<evidence type="ECO:0000256" key="6">
    <source>
        <dbReference type="ARBA" id="ARBA00022967"/>
    </source>
</evidence>
<proteinExistence type="predicted"/>
<reference evidence="10" key="1">
    <citation type="submission" date="2025-08" db="UniProtKB">
        <authorList>
            <consortium name="RefSeq"/>
        </authorList>
    </citation>
    <scope>IDENTIFICATION</scope>
    <source>
        <tissue evidence="10">Liver</tissue>
    </source>
</reference>
<dbReference type="GeneID" id="103067133"/>
<dbReference type="PANTHER" id="PTHR45630:SF4">
    <property type="entry name" value="CATION-TRANSPORTING ATPASE 13A5-RELATED"/>
    <property type="match status" value="1"/>
</dbReference>
<keyword evidence="8" id="KW-0812">Transmembrane</keyword>
<keyword evidence="8" id="KW-0472">Membrane</keyword>
<accession>A0A9F2WM12</accession>
<dbReference type="OrthoDB" id="9045006at2759"/>
<protein>
    <submittedName>
        <fullName evidence="10">Probable cation-transporting ATPase 13A5</fullName>
    </submittedName>
</protein>
<sequence>MSLTHAYPKLAPYRPPGRLLSPPLLLSVLFNVCLNLLVQVFGFLYVKQQAWYSRLRSHCGCPLGNQPACPGNGTANATAQEHGILSYEPACPGNGTANATAQEHGILSYETTTLWPLVTVNCVIIAFVFSKGKPFRKPVYTNYIFSGMLCAQLAVSLFLFFADLDAVYKTMELLCTPTIWRVYVLIMLLVTFLVSFLVEDGILQNRRLWLLIKALFRFRSSSRYRVLQRQLEGDATWPPLSGRDLAEDGSSPAYLNPAYEPEEATGYLGTCTGRASSGCAQPEGSSPGALPTKPFNRGGATEDQDAQEIPHRRPSCI</sequence>
<dbReference type="GO" id="GO:0019829">
    <property type="term" value="F:ATPase-coupled monoatomic cation transmembrane transporter activity"/>
    <property type="evidence" value="ECO:0007669"/>
    <property type="project" value="TreeGrafter"/>
</dbReference>
<dbReference type="InterPro" id="IPR006544">
    <property type="entry name" value="P-type_TPase_V"/>
</dbReference>
<evidence type="ECO:0000256" key="2">
    <source>
        <dbReference type="ARBA" id="ARBA00022723"/>
    </source>
</evidence>
<keyword evidence="6" id="KW-1278">Translocase</keyword>
<evidence type="ECO:0000256" key="7">
    <source>
        <dbReference type="SAM" id="MobiDB-lite"/>
    </source>
</evidence>
<keyword evidence="4" id="KW-0067">ATP-binding</keyword>
<dbReference type="RefSeq" id="XP_007444123.1">
    <property type="nucleotide sequence ID" value="XM_007444061.2"/>
</dbReference>
<evidence type="ECO:0000256" key="3">
    <source>
        <dbReference type="ARBA" id="ARBA00022741"/>
    </source>
</evidence>
<evidence type="ECO:0000313" key="10">
    <source>
        <dbReference type="RefSeq" id="XP_007444123.1"/>
    </source>
</evidence>
<keyword evidence="3" id="KW-0547">Nucleotide-binding</keyword>
<feature type="transmembrane region" description="Helical" evidence="8">
    <location>
        <begin position="182"/>
        <end position="203"/>
    </location>
</feature>
<dbReference type="GO" id="GO:0046872">
    <property type="term" value="F:metal ion binding"/>
    <property type="evidence" value="ECO:0007669"/>
    <property type="project" value="UniProtKB-KW"/>
</dbReference>
<dbReference type="AlphaFoldDB" id="A0A9F2WM12"/>
<dbReference type="GO" id="GO:0015203">
    <property type="term" value="F:polyamine transmembrane transporter activity"/>
    <property type="evidence" value="ECO:0007669"/>
    <property type="project" value="TreeGrafter"/>
</dbReference>
<comment type="subcellular location">
    <subcellularLocation>
        <location evidence="1">Membrane</location>
        <topology evidence="1">Multi-pass membrane protein</topology>
    </subcellularLocation>
</comment>
<keyword evidence="8" id="KW-1133">Transmembrane helix</keyword>
<dbReference type="GO" id="GO:0031902">
    <property type="term" value="C:late endosome membrane"/>
    <property type="evidence" value="ECO:0007669"/>
    <property type="project" value="TreeGrafter"/>
</dbReference>
<evidence type="ECO:0000256" key="8">
    <source>
        <dbReference type="SAM" id="Phobius"/>
    </source>
</evidence>
<keyword evidence="2" id="KW-0479">Metal-binding</keyword>
<name>A0A9F2WM12_PYTBI</name>
<feature type="transmembrane region" description="Helical" evidence="8">
    <location>
        <begin position="142"/>
        <end position="162"/>
    </location>
</feature>
<feature type="transmembrane region" description="Helical" evidence="8">
    <location>
        <begin position="24"/>
        <end position="46"/>
    </location>
</feature>
<evidence type="ECO:0000313" key="9">
    <source>
        <dbReference type="Proteomes" id="UP000695026"/>
    </source>
</evidence>
<keyword evidence="5" id="KW-0460">Magnesium</keyword>
<dbReference type="InterPro" id="IPR023298">
    <property type="entry name" value="ATPase_P-typ_TM_dom_sf"/>
</dbReference>
<keyword evidence="9" id="KW-1185">Reference proteome</keyword>
<dbReference type="GO" id="GO:0140358">
    <property type="term" value="F:P-type transmembrane transporter activity"/>
    <property type="evidence" value="ECO:0007669"/>
    <property type="project" value="InterPro"/>
</dbReference>
<dbReference type="GO" id="GO:0006874">
    <property type="term" value="P:intracellular calcium ion homeostasis"/>
    <property type="evidence" value="ECO:0007669"/>
    <property type="project" value="TreeGrafter"/>
</dbReference>
<dbReference type="PANTHER" id="PTHR45630">
    <property type="entry name" value="CATION-TRANSPORTING ATPASE-RELATED"/>
    <property type="match status" value="1"/>
</dbReference>
<dbReference type="SUPFAM" id="SSF81665">
    <property type="entry name" value="Calcium ATPase, transmembrane domain M"/>
    <property type="match status" value="1"/>
</dbReference>
<evidence type="ECO:0000256" key="4">
    <source>
        <dbReference type="ARBA" id="ARBA00022840"/>
    </source>
</evidence>
<gene>
    <name evidence="10" type="primary">LOC103067133</name>
</gene>
<organism evidence="9 10">
    <name type="scientific">Python bivittatus</name>
    <name type="common">Burmese python</name>
    <name type="synonym">Python molurus bivittatus</name>
    <dbReference type="NCBI Taxonomy" id="176946"/>
    <lineage>
        <taxon>Eukaryota</taxon>
        <taxon>Metazoa</taxon>
        <taxon>Chordata</taxon>
        <taxon>Craniata</taxon>
        <taxon>Vertebrata</taxon>
        <taxon>Euteleostomi</taxon>
        <taxon>Lepidosauria</taxon>
        <taxon>Squamata</taxon>
        <taxon>Bifurcata</taxon>
        <taxon>Unidentata</taxon>
        <taxon>Episquamata</taxon>
        <taxon>Toxicofera</taxon>
        <taxon>Serpentes</taxon>
        <taxon>Henophidia</taxon>
        <taxon>Pythonidae</taxon>
        <taxon>Python</taxon>
    </lineage>
</organism>
<feature type="region of interest" description="Disordered" evidence="7">
    <location>
        <begin position="276"/>
        <end position="317"/>
    </location>
</feature>
<evidence type="ECO:0000256" key="5">
    <source>
        <dbReference type="ARBA" id="ARBA00022842"/>
    </source>
</evidence>
<evidence type="ECO:0000256" key="1">
    <source>
        <dbReference type="ARBA" id="ARBA00004141"/>
    </source>
</evidence>
<dbReference type="Proteomes" id="UP000695026">
    <property type="component" value="Unplaced"/>
</dbReference>
<dbReference type="GO" id="GO:0005524">
    <property type="term" value="F:ATP binding"/>
    <property type="evidence" value="ECO:0007669"/>
    <property type="project" value="UniProtKB-KW"/>
</dbReference>
<dbReference type="KEGG" id="pbi:103067133"/>